<protein>
    <submittedName>
        <fullName evidence="1">Uncharacterized protein</fullName>
    </submittedName>
</protein>
<dbReference type="EMBL" id="LAJX01000060">
    <property type="protein sequence ID" value="KJV07119.1"/>
    <property type="molecule type" value="Genomic_DNA"/>
</dbReference>
<name>A0A0F3INI8_9GAMM</name>
<dbReference type="AlphaFoldDB" id="A0A0F3INI8"/>
<organism evidence="1 2">
    <name type="scientific">Methylocucumis oryzae</name>
    <dbReference type="NCBI Taxonomy" id="1632867"/>
    <lineage>
        <taxon>Bacteria</taxon>
        <taxon>Pseudomonadati</taxon>
        <taxon>Pseudomonadota</taxon>
        <taxon>Gammaproteobacteria</taxon>
        <taxon>Methylococcales</taxon>
        <taxon>Methylococcaceae</taxon>
        <taxon>Methylocucumis</taxon>
    </lineage>
</organism>
<evidence type="ECO:0000313" key="1">
    <source>
        <dbReference type="EMBL" id="KJV07119.1"/>
    </source>
</evidence>
<evidence type="ECO:0000313" key="2">
    <source>
        <dbReference type="Proteomes" id="UP000033684"/>
    </source>
</evidence>
<sequence length="77" mass="8681">MQAILLRRDSFSFKPLKLNRHSGRDCRNPDAMDGNQVHPCTLDLGNPLMPRMACIRATQEQLPSRDGVVLIGLPRLK</sequence>
<reference evidence="1 2" key="2">
    <citation type="journal article" date="2016" name="Microb. Ecol.">
        <title>Genome Characteristics of a Novel Type I Methanotroph (Sn10-6) Isolated from a Flooded Indian Rice Field.</title>
        <authorList>
            <person name="Rahalkar M.C."/>
            <person name="Pandit P.S."/>
            <person name="Dhakephalkar P.K."/>
            <person name="Pore S."/>
            <person name="Arora P."/>
            <person name="Kapse N."/>
        </authorList>
    </citation>
    <scope>NUCLEOTIDE SEQUENCE [LARGE SCALE GENOMIC DNA]</scope>
    <source>
        <strain evidence="1 2">Sn10-6</strain>
    </source>
</reference>
<gene>
    <name evidence="1" type="ORF">VZ94_06915</name>
</gene>
<accession>A0A0F3INI8</accession>
<proteinExistence type="predicted"/>
<dbReference type="Proteomes" id="UP000033684">
    <property type="component" value="Unassembled WGS sequence"/>
</dbReference>
<reference evidence="2" key="1">
    <citation type="submission" date="2015-03" db="EMBL/GenBank/DDBJ databases">
        <title>Draft genome sequence of a novel methanotroph (Sn10-6) isolated from flooded ricefield rhizosphere in India.</title>
        <authorList>
            <person name="Pandit P.S."/>
            <person name="Pore S.D."/>
            <person name="Arora P."/>
            <person name="Kapse N.G."/>
            <person name="Dhakephalkar P.K."/>
            <person name="Rahalkar M.C."/>
        </authorList>
    </citation>
    <scope>NUCLEOTIDE SEQUENCE [LARGE SCALE GENOMIC DNA]</scope>
    <source>
        <strain evidence="2">Sn10-6</strain>
    </source>
</reference>
<keyword evidence="2" id="KW-1185">Reference proteome</keyword>
<comment type="caution">
    <text evidence="1">The sequence shown here is derived from an EMBL/GenBank/DDBJ whole genome shotgun (WGS) entry which is preliminary data.</text>
</comment>